<dbReference type="InterPro" id="IPR000421">
    <property type="entry name" value="FA58C"/>
</dbReference>
<dbReference type="Pfam" id="PF00754">
    <property type="entry name" value="F5_F8_type_C"/>
    <property type="match status" value="1"/>
</dbReference>
<feature type="domain" description="F5/8 type C" evidence="14">
    <location>
        <begin position="46"/>
        <end position="207"/>
    </location>
</feature>
<evidence type="ECO:0000256" key="13">
    <source>
        <dbReference type="SAM" id="SignalP"/>
    </source>
</evidence>
<keyword evidence="10" id="KW-0325">Glycoprotein</keyword>
<dbReference type="InterPro" id="IPR008979">
    <property type="entry name" value="Galactose-bd-like_sf"/>
</dbReference>
<feature type="compositionally biased region" description="Pro residues" evidence="11">
    <location>
        <begin position="1095"/>
        <end position="1110"/>
    </location>
</feature>
<gene>
    <name evidence="15" type="ORF">CDAUBV1_LOCUS16545</name>
</gene>
<dbReference type="PROSITE" id="PS50022">
    <property type="entry name" value="FA58C_3"/>
    <property type="match status" value="1"/>
</dbReference>
<dbReference type="GO" id="GO:0005524">
    <property type="term" value="F:ATP binding"/>
    <property type="evidence" value="ECO:0007669"/>
    <property type="project" value="UniProtKB-KW"/>
</dbReference>
<keyword evidence="5" id="KW-0547">Nucleotide-binding</keyword>
<feature type="region of interest" description="Disordered" evidence="11">
    <location>
        <begin position="668"/>
        <end position="696"/>
    </location>
</feature>
<evidence type="ECO:0000256" key="11">
    <source>
        <dbReference type="SAM" id="MobiDB-lite"/>
    </source>
</evidence>
<evidence type="ECO:0000256" key="8">
    <source>
        <dbReference type="ARBA" id="ARBA00023136"/>
    </source>
</evidence>
<dbReference type="SUPFAM" id="SSF49785">
    <property type="entry name" value="Galactose-binding domain-like"/>
    <property type="match status" value="1"/>
</dbReference>
<dbReference type="PANTHER" id="PTHR24543">
    <property type="entry name" value="MULTICOPPER OXIDASE-RELATED"/>
    <property type="match status" value="1"/>
</dbReference>
<dbReference type="SMART" id="SM00231">
    <property type="entry name" value="FA58C"/>
    <property type="match status" value="1"/>
</dbReference>
<keyword evidence="3 12" id="KW-0812">Transmembrane</keyword>
<feature type="compositionally biased region" description="Basic and acidic residues" evidence="11">
    <location>
        <begin position="628"/>
        <end position="637"/>
    </location>
</feature>
<feature type="compositionally biased region" description="Polar residues" evidence="11">
    <location>
        <begin position="670"/>
        <end position="685"/>
    </location>
</feature>
<feature type="transmembrane region" description="Helical" evidence="12">
    <location>
        <begin position="488"/>
        <end position="511"/>
    </location>
</feature>
<dbReference type="AlphaFoldDB" id="A0AAV2TY75"/>
<comment type="subcellular location">
    <subcellularLocation>
        <location evidence="1">Cell membrane</location>
        <topology evidence="1">Single-pass type I membrane protein</topology>
    </subcellularLocation>
</comment>
<dbReference type="Proteomes" id="UP001497525">
    <property type="component" value="Unassembled WGS sequence"/>
</dbReference>
<evidence type="ECO:0000256" key="1">
    <source>
        <dbReference type="ARBA" id="ARBA00004251"/>
    </source>
</evidence>
<feature type="region of interest" description="Disordered" evidence="11">
    <location>
        <begin position="589"/>
        <end position="643"/>
    </location>
</feature>
<keyword evidence="7 12" id="KW-1133">Transmembrane helix</keyword>
<dbReference type="Gene3D" id="2.60.120.1190">
    <property type="match status" value="1"/>
</dbReference>
<evidence type="ECO:0000256" key="10">
    <source>
        <dbReference type="ARBA" id="ARBA00023180"/>
    </source>
</evidence>
<evidence type="ECO:0000256" key="5">
    <source>
        <dbReference type="ARBA" id="ARBA00022741"/>
    </source>
</evidence>
<evidence type="ECO:0000256" key="6">
    <source>
        <dbReference type="ARBA" id="ARBA00022840"/>
    </source>
</evidence>
<dbReference type="InterPro" id="IPR048525">
    <property type="entry name" value="DDR1-2_DS-like"/>
</dbReference>
<keyword evidence="2" id="KW-1003">Cell membrane</keyword>
<feature type="signal peptide" evidence="13">
    <location>
        <begin position="1"/>
        <end position="21"/>
    </location>
</feature>
<evidence type="ECO:0000256" key="9">
    <source>
        <dbReference type="ARBA" id="ARBA00023157"/>
    </source>
</evidence>
<comment type="caution">
    <text evidence="15">The sequence shown here is derived from an EMBL/GenBank/DDBJ whole genome shotgun (WGS) entry which is preliminary data.</text>
</comment>
<dbReference type="Pfam" id="PF21114">
    <property type="entry name" value="DDR1-2_DS-like"/>
    <property type="match status" value="1"/>
</dbReference>
<evidence type="ECO:0000256" key="3">
    <source>
        <dbReference type="ARBA" id="ARBA00022692"/>
    </source>
</evidence>
<keyword evidence="4 13" id="KW-0732">Signal</keyword>
<feature type="region of interest" description="Disordered" evidence="11">
    <location>
        <begin position="1013"/>
        <end position="1124"/>
    </location>
</feature>
<protein>
    <recommendedName>
        <fullName evidence="14">F5/8 type C domain-containing protein</fullName>
    </recommendedName>
</protein>
<name>A0AAV2TY75_CALDB</name>
<proteinExistence type="predicted"/>
<reference evidence="15" key="1">
    <citation type="submission" date="2024-06" db="EMBL/GenBank/DDBJ databases">
        <authorList>
            <person name="Liu X."/>
            <person name="Lenzi L."/>
            <person name="Haldenby T S."/>
            <person name="Uol C."/>
        </authorList>
    </citation>
    <scope>NUCLEOTIDE SEQUENCE</scope>
</reference>
<dbReference type="PANTHER" id="PTHR24543:SF291">
    <property type="entry name" value="SMOKE ALARM, ISOFORM D"/>
    <property type="match status" value="1"/>
</dbReference>
<accession>A0AAV2TY75</accession>
<evidence type="ECO:0000256" key="2">
    <source>
        <dbReference type="ARBA" id="ARBA00022475"/>
    </source>
</evidence>
<dbReference type="GO" id="GO:0005886">
    <property type="term" value="C:plasma membrane"/>
    <property type="evidence" value="ECO:0007669"/>
    <property type="project" value="UniProtKB-SubCell"/>
</dbReference>
<keyword evidence="8 12" id="KW-0472">Membrane</keyword>
<organism evidence="15 16">
    <name type="scientific">Calicophoron daubneyi</name>
    <name type="common">Rumen fluke</name>
    <name type="synonym">Paramphistomum daubneyi</name>
    <dbReference type="NCBI Taxonomy" id="300641"/>
    <lineage>
        <taxon>Eukaryota</taxon>
        <taxon>Metazoa</taxon>
        <taxon>Spiralia</taxon>
        <taxon>Lophotrochozoa</taxon>
        <taxon>Platyhelminthes</taxon>
        <taxon>Trematoda</taxon>
        <taxon>Digenea</taxon>
        <taxon>Plagiorchiida</taxon>
        <taxon>Pronocephalata</taxon>
        <taxon>Paramphistomoidea</taxon>
        <taxon>Paramphistomidae</taxon>
        <taxon>Calicophoron</taxon>
    </lineage>
</organism>
<evidence type="ECO:0000313" key="16">
    <source>
        <dbReference type="Proteomes" id="UP001497525"/>
    </source>
</evidence>
<evidence type="ECO:0000256" key="7">
    <source>
        <dbReference type="ARBA" id="ARBA00022989"/>
    </source>
</evidence>
<evidence type="ECO:0000256" key="12">
    <source>
        <dbReference type="SAM" id="Phobius"/>
    </source>
</evidence>
<evidence type="ECO:0000256" key="4">
    <source>
        <dbReference type="ARBA" id="ARBA00022729"/>
    </source>
</evidence>
<dbReference type="EMBL" id="CAXLJL010000834">
    <property type="protein sequence ID" value="CAL5141290.1"/>
    <property type="molecule type" value="Genomic_DNA"/>
</dbReference>
<evidence type="ECO:0000313" key="15">
    <source>
        <dbReference type="EMBL" id="CAL5141290.1"/>
    </source>
</evidence>
<evidence type="ECO:0000259" key="14">
    <source>
        <dbReference type="PROSITE" id="PS50022"/>
    </source>
</evidence>
<keyword evidence="6" id="KW-0067">ATP-binding</keyword>
<dbReference type="Gene3D" id="2.60.120.260">
    <property type="entry name" value="Galactose-binding domain-like"/>
    <property type="match status" value="1"/>
</dbReference>
<feature type="chain" id="PRO_5043830931" description="F5/8 type C domain-containing protein" evidence="13">
    <location>
        <begin position="22"/>
        <end position="1124"/>
    </location>
</feature>
<feature type="compositionally biased region" description="Polar residues" evidence="11">
    <location>
        <begin position="1040"/>
        <end position="1055"/>
    </location>
</feature>
<sequence length="1124" mass="122587">MFRSFLSTTTTLLILLQAIHGVVTAASNPRIRRSEDTSFSQDGGQCIQSLLAEGSGIPSSSFTSTSELVESTGARRYSAESIRSDDADLAWCPGKRVGSDLSEYIEIDMGQLNVITKLVISGVLAEGGNSRFTPYFYVKYKREVTEERWRSYRQLYPKKTSQLTGSADAVVAKFVLLDPPLIARWIRIYPYRDTPGLVCIRLEAYGCQFTDDLVEYQIPEGSVAVPPYQAESLSDLSTRPESFTDDNGTHYYQAGGGSAFSDVCYDGYRVEPGSLLDGGLGCLTDLSAAPQNTAPTLSQSSIAGSPSLGSVQAANSNRWFVGWHRSRWSTSKGKQDDVVDMLFRFANVRSFSLLRIYASNNYMEKIRLPRRVEARFSVRGSLFSGQPVVARDLVPDNRTTGVMTIELDLKGRFGRFVQLKLFFAEDWLLLSELKFYSDVATESVVLDEPNTPRRSKKEPIPVTTVPPDPNRAISAELIKNPYGGLPTVITLALLIASFLLVICFASIWFCWKRRSWQQTKRLHSRTLNIMSDNSHGPNGQLGGCNGIFSGIQLGTGGQMLSTDGTLNRNPTIVPNDSVFQCQQRIIFTGSPQDNNTNEKQHLTDSNRMVTNRLSGTSGPSEEVSESEPFTKHQPERRRQTRSGFLTSLTAAICPTKRERARACPAVANPHTKTSGRFDINAQNAGGSPDNEVDRSPPDPVVPSTYRNSLPFFQNTNQTVENGYTGFPYNQSVVPGRSAVQTVNGLLQLDLSSTQPSMLINGQPLIRLPGQPRADGGWHMHPGYSNSTLNSASASVNMSGVNPEMGLYTTVGGESDADSNCASTMSPDYATTSHVNEYPGLAPTLSQLQQQRQVSAALLAINQNIPGQMTYLPPKHPGIINVSVPFSPLPQTMRPGMGQPGIVPTLPPGTTHPLIFSNQIAPGLGPGGPMGFSNTLSRPGRQYDQYSQQMNPSQFCIGQSKLGTNTITAALNHVQQQQRAGLSANCFDRSQPNLMNVIALTNPALAANCCPSIGTSQRTSHKGRNLDNSDPSDGDHPSSSLYSIPQNTGQVQTSQPPHLANPEARNSQSPDSDPWIKSSLVRMNRFENSGRYSPKTRPPVPPSSPPPPPPIAESELREQSSPSFP</sequence>
<keyword evidence="9" id="KW-1015">Disulfide bond</keyword>